<evidence type="ECO:0000313" key="1">
    <source>
        <dbReference type="EMBL" id="BCK81769.1"/>
    </source>
</evidence>
<gene>
    <name evidence="1" type="ORF">MM50RIKEN_15320</name>
</gene>
<keyword evidence="2" id="KW-1185">Reference proteome</keyword>
<dbReference type="Proteomes" id="UP000681035">
    <property type="component" value="Chromosome"/>
</dbReference>
<organism evidence="1 2">
    <name type="scientific">Vescimonas coprocola</name>
    <dbReference type="NCBI Taxonomy" id="2714355"/>
    <lineage>
        <taxon>Bacteria</taxon>
        <taxon>Bacillati</taxon>
        <taxon>Bacillota</taxon>
        <taxon>Clostridia</taxon>
        <taxon>Eubacteriales</taxon>
        <taxon>Oscillospiraceae</taxon>
        <taxon>Vescimonas</taxon>
    </lineage>
</organism>
<proteinExistence type="predicted"/>
<name>A0A810Q0B5_9FIRM</name>
<sequence length="96" mass="11110">MVQEEAEAQQLRENERLCFSVLSNYARVLRRWKVQYAAKAPDKRFVEACQKLDEAEYYLDILCAGDSHERAEVVSYLLVDGRLDKLKETINGRNAA</sequence>
<dbReference type="EMBL" id="AP023418">
    <property type="protein sequence ID" value="BCK81769.1"/>
    <property type="molecule type" value="Genomic_DNA"/>
</dbReference>
<dbReference type="AlphaFoldDB" id="A0A810Q0B5"/>
<evidence type="ECO:0000313" key="2">
    <source>
        <dbReference type="Proteomes" id="UP000681035"/>
    </source>
</evidence>
<protein>
    <submittedName>
        <fullName evidence="1">Uncharacterized protein</fullName>
    </submittedName>
</protein>
<accession>A0A810Q0B5</accession>
<dbReference type="KEGG" id="vcop:MM50RIKEN_15320"/>
<reference evidence="1" key="1">
    <citation type="submission" date="2020-09" db="EMBL/GenBank/DDBJ databases">
        <title>New species isolated from human feces.</title>
        <authorList>
            <person name="Kitahara M."/>
            <person name="Shigeno Y."/>
            <person name="Shime M."/>
            <person name="Matsumoto Y."/>
            <person name="Nakamura S."/>
            <person name="Motooka D."/>
            <person name="Fukuoka S."/>
            <person name="Nishikawa H."/>
            <person name="Benno Y."/>
        </authorList>
    </citation>
    <scope>NUCLEOTIDE SEQUENCE</scope>
    <source>
        <strain evidence="1">MM50</strain>
    </source>
</reference>